<sequence length="352" mass="41348">MKSEGFNAHSKYMILKHALKENNVSHTCKLFSISRTTFYNWYRAYQKYGMTGLKNKEPQKPKMPNKVSKSVEHEILAYVESCPADGPKRIYYELKSEGLSIGESGIYNVLKRHNLSRKAQRVIYSKNKKLHINGKQNKKQLMPPINEHKEAAYPGDFIIQRIDFIGRFDGIGKIYQYSFYDVYSKLGVVKLYNKKQDIDVWYFFQLKIVYLLKTFNLKIDNLITKKTKEFIPYFIKGNKYKEVTENLNIKHCFIENEKSTLMNAMDEFNEYLVKEFYSKIGADKSIDSFVKIERAFHKFLRHYNFSRTISSGSNYGKTPAEVILERAAENNVDFDTLPLWILALLNQTKRVD</sequence>
<keyword evidence="3" id="KW-1185">Reference proteome</keyword>
<dbReference type="InterPro" id="IPR001584">
    <property type="entry name" value="Integrase_cat-core"/>
</dbReference>
<dbReference type="InterPro" id="IPR055247">
    <property type="entry name" value="InsJ-like_HTH"/>
</dbReference>
<dbReference type="InterPro" id="IPR012337">
    <property type="entry name" value="RNaseH-like_sf"/>
</dbReference>
<dbReference type="InterPro" id="IPR009057">
    <property type="entry name" value="Homeodomain-like_sf"/>
</dbReference>
<dbReference type="PROSITE" id="PS50994">
    <property type="entry name" value="INTEGRASE"/>
    <property type="match status" value="1"/>
</dbReference>
<dbReference type="STRING" id="1120976.SAMN03080606_02421"/>
<dbReference type="RefSeq" id="WP_091543695.1">
    <property type="nucleotide sequence ID" value="NZ_FMUS01000015.1"/>
</dbReference>
<protein>
    <submittedName>
        <fullName evidence="2">Helix-turn-helix domain-containing protein</fullName>
    </submittedName>
</protein>
<accession>A0A1G5IKV7</accession>
<dbReference type="Gene3D" id="1.10.10.10">
    <property type="entry name" value="Winged helix-like DNA-binding domain superfamily/Winged helix DNA-binding domain"/>
    <property type="match status" value="1"/>
</dbReference>
<dbReference type="AlphaFoldDB" id="A0A1G5IKV7"/>
<dbReference type="Pfam" id="PF13518">
    <property type="entry name" value="HTH_28"/>
    <property type="match status" value="1"/>
</dbReference>
<dbReference type="InterPro" id="IPR036397">
    <property type="entry name" value="RNaseH_sf"/>
</dbReference>
<evidence type="ECO:0000259" key="1">
    <source>
        <dbReference type="PROSITE" id="PS50994"/>
    </source>
</evidence>
<dbReference type="OrthoDB" id="1705009at2"/>
<dbReference type="GO" id="GO:0015074">
    <property type="term" value="P:DNA integration"/>
    <property type="evidence" value="ECO:0007669"/>
    <property type="project" value="InterPro"/>
</dbReference>
<dbReference type="Proteomes" id="UP000198636">
    <property type="component" value="Unassembled WGS sequence"/>
</dbReference>
<evidence type="ECO:0000313" key="2">
    <source>
        <dbReference type="EMBL" id="SCY76340.1"/>
    </source>
</evidence>
<dbReference type="GO" id="GO:0003676">
    <property type="term" value="F:nucleic acid binding"/>
    <property type="evidence" value="ECO:0007669"/>
    <property type="project" value="InterPro"/>
</dbReference>
<dbReference type="SUPFAM" id="SSF53098">
    <property type="entry name" value="Ribonuclease H-like"/>
    <property type="match status" value="1"/>
</dbReference>
<reference evidence="2 3" key="1">
    <citation type="submission" date="2016-10" db="EMBL/GenBank/DDBJ databases">
        <authorList>
            <person name="de Groot N.N."/>
        </authorList>
    </citation>
    <scope>NUCLEOTIDE SEQUENCE [LARGE SCALE GENOMIC DNA]</scope>
    <source>
        <strain evidence="2 3">DSM 18978</strain>
    </source>
</reference>
<organism evidence="2 3">
    <name type="scientific">Alkaliphilus peptidifermentans DSM 18978</name>
    <dbReference type="NCBI Taxonomy" id="1120976"/>
    <lineage>
        <taxon>Bacteria</taxon>
        <taxon>Bacillati</taxon>
        <taxon>Bacillota</taxon>
        <taxon>Clostridia</taxon>
        <taxon>Peptostreptococcales</taxon>
        <taxon>Natronincolaceae</taxon>
        <taxon>Alkaliphilus</taxon>
    </lineage>
</organism>
<feature type="domain" description="Integrase catalytic" evidence="1">
    <location>
        <begin position="139"/>
        <end position="327"/>
    </location>
</feature>
<dbReference type="EMBL" id="FMUS01000015">
    <property type="protein sequence ID" value="SCY76340.1"/>
    <property type="molecule type" value="Genomic_DNA"/>
</dbReference>
<proteinExistence type="predicted"/>
<evidence type="ECO:0000313" key="3">
    <source>
        <dbReference type="Proteomes" id="UP000198636"/>
    </source>
</evidence>
<name>A0A1G5IKV7_9FIRM</name>
<dbReference type="InterPro" id="IPR036388">
    <property type="entry name" value="WH-like_DNA-bd_sf"/>
</dbReference>
<gene>
    <name evidence="2" type="ORF">SAMN03080606_02421</name>
</gene>
<dbReference type="SUPFAM" id="SSF46689">
    <property type="entry name" value="Homeodomain-like"/>
    <property type="match status" value="1"/>
</dbReference>
<dbReference type="Gene3D" id="3.30.420.10">
    <property type="entry name" value="Ribonuclease H-like superfamily/Ribonuclease H"/>
    <property type="match status" value="1"/>
</dbReference>